<name>A0ABU5KRW3_9BACL</name>
<gene>
    <name evidence="2" type="ORF">UFB30_15060</name>
</gene>
<feature type="signal peptide" evidence="1">
    <location>
        <begin position="1"/>
        <end position="24"/>
    </location>
</feature>
<keyword evidence="1" id="KW-0732">Signal</keyword>
<evidence type="ECO:0000313" key="3">
    <source>
        <dbReference type="Proteomes" id="UP001292084"/>
    </source>
</evidence>
<dbReference type="Proteomes" id="UP001292084">
    <property type="component" value="Unassembled WGS sequence"/>
</dbReference>
<organism evidence="2 3">
    <name type="scientific">Jeotgalibacillus haloalkalitolerans</name>
    <dbReference type="NCBI Taxonomy" id="3104292"/>
    <lineage>
        <taxon>Bacteria</taxon>
        <taxon>Bacillati</taxon>
        <taxon>Bacillota</taxon>
        <taxon>Bacilli</taxon>
        <taxon>Bacillales</taxon>
        <taxon>Caryophanaceae</taxon>
        <taxon>Jeotgalibacillus</taxon>
    </lineage>
</organism>
<sequence length="262" mass="29949">MKKLLVTLLCVNLMFIGFSSSTSASKKNEVSPANHILVNDNENTPSNMKWIEQTDEFLKYTYTLDGVNYLIEETFHDDNSVTSKVYKEDEITGEYEVVDTLKSSFDESKEVIVQENQEGIISELEVNSEEVETIYNPIDALSVSNSDNFTTQADQDFVYSSTSYGSNKPAQWLVGVIAITISTILKRKVDQWVTRVAGLTYAFWSERVYYKYVTYKKNYGQITQVTRTFRYVYSDSARTNPIANTVHDSSRTGITFVSQRIY</sequence>
<dbReference type="EMBL" id="JAXQNN010000007">
    <property type="protein sequence ID" value="MDZ5713551.1"/>
    <property type="molecule type" value="Genomic_DNA"/>
</dbReference>
<feature type="chain" id="PRO_5046708454" evidence="1">
    <location>
        <begin position="25"/>
        <end position="262"/>
    </location>
</feature>
<dbReference type="RefSeq" id="WP_322422511.1">
    <property type="nucleotide sequence ID" value="NZ_JAXQNN010000007.1"/>
</dbReference>
<accession>A0ABU5KRW3</accession>
<keyword evidence="3" id="KW-1185">Reference proteome</keyword>
<comment type="caution">
    <text evidence="2">The sequence shown here is derived from an EMBL/GenBank/DDBJ whole genome shotgun (WGS) entry which is preliminary data.</text>
</comment>
<evidence type="ECO:0000313" key="2">
    <source>
        <dbReference type="EMBL" id="MDZ5713551.1"/>
    </source>
</evidence>
<reference evidence="2 3" key="1">
    <citation type="submission" date="2023-12" db="EMBL/GenBank/DDBJ databases">
        <title>Jeotgalibacillus haloalkaliphilus sp. nov., a novel salt-tolerant bacteria, isolated from the estuary of the Fenhe River into the Yellow River.</title>
        <authorList>
            <person name="Li Y."/>
        </authorList>
    </citation>
    <scope>NUCLEOTIDE SEQUENCE [LARGE SCALE GENOMIC DNA]</scope>
    <source>
        <strain evidence="2 3">HH7-29</strain>
    </source>
</reference>
<proteinExistence type="predicted"/>
<evidence type="ECO:0000256" key="1">
    <source>
        <dbReference type="SAM" id="SignalP"/>
    </source>
</evidence>
<protein>
    <submittedName>
        <fullName evidence="2">Uncharacterized protein</fullName>
    </submittedName>
</protein>